<feature type="compositionally biased region" description="Basic and acidic residues" evidence="2">
    <location>
        <begin position="1"/>
        <end position="11"/>
    </location>
</feature>
<dbReference type="Gene3D" id="1.10.287.1490">
    <property type="match status" value="1"/>
</dbReference>
<dbReference type="PANTHER" id="PTHR43939">
    <property type="entry name" value="COILED-COIL DOMAIN-CONTAINING PROTEIN 158"/>
    <property type="match status" value="1"/>
</dbReference>
<feature type="region of interest" description="Disordered" evidence="2">
    <location>
        <begin position="1"/>
        <end position="24"/>
    </location>
</feature>
<dbReference type="EMBL" id="CP144695">
    <property type="protein sequence ID" value="WVZ09026.1"/>
    <property type="molecule type" value="Genomic_DNA"/>
</dbReference>
<gene>
    <name evidence="4" type="ORF">V8G54_022372</name>
</gene>
<feature type="compositionally biased region" description="Basic residues" evidence="2">
    <location>
        <begin position="2037"/>
        <end position="2048"/>
    </location>
</feature>
<feature type="coiled-coil region" evidence="1">
    <location>
        <begin position="1448"/>
        <end position="1486"/>
    </location>
</feature>
<feature type="compositionally biased region" description="Basic and acidic residues" evidence="2">
    <location>
        <begin position="126"/>
        <end position="137"/>
    </location>
</feature>
<evidence type="ECO:0000259" key="3">
    <source>
        <dbReference type="Pfam" id="PF05627"/>
    </source>
</evidence>
<feature type="coiled-coil region" evidence="1">
    <location>
        <begin position="1548"/>
        <end position="1641"/>
    </location>
</feature>
<name>A0AAQ3NFY0_VIGMU</name>
<feature type="compositionally biased region" description="Polar residues" evidence="2">
    <location>
        <begin position="78"/>
        <end position="93"/>
    </location>
</feature>
<dbReference type="SUPFAM" id="SSF57997">
    <property type="entry name" value="Tropomyosin"/>
    <property type="match status" value="2"/>
</dbReference>
<dbReference type="Pfam" id="PF05627">
    <property type="entry name" value="AvrRpt-cleavage"/>
    <property type="match status" value="1"/>
</dbReference>
<feature type="coiled-coil region" evidence="1">
    <location>
        <begin position="376"/>
        <end position="438"/>
    </location>
</feature>
<evidence type="ECO:0000256" key="1">
    <source>
        <dbReference type="SAM" id="Coils"/>
    </source>
</evidence>
<dbReference type="PANTHER" id="PTHR43939:SF68">
    <property type="entry name" value="CENTROSOMAL PROTEIN OF 290 KDA-LIKE"/>
    <property type="match status" value="1"/>
</dbReference>
<reference evidence="4 5" key="1">
    <citation type="journal article" date="2023" name="Life. Sci Alliance">
        <title>Evolutionary insights into 3D genome organization and epigenetic landscape of Vigna mungo.</title>
        <authorList>
            <person name="Junaid A."/>
            <person name="Singh B."/>
            <person name="Bhatia S."/>
        </authorList>
    </citation>
    <scope>NUCLEOTIDE SEQUENCE [LARGE SCALE GENOMIC DNA]</scope>
    <source>
        <strain evidence="4">Urdbean</strain>
    </source>
</reference>
<dbReference type="InterPro" id="IPR008700">
    <property type="entry name" value="TypeIII_avirulence_cleave"/>
</dbReference>
<organism evidence="4 5">
    <name type="scientific">Vigna mungo</name>
    <name type="common">Black gram</name>
    <name type="synonym">Phaseolus mungo</name>
    <dbReference type="NCBI Taxonomy" id="3915"/>
    <lineage>
        <taxon>Eukaryota</taxon>
        <taxon>Viridiplantae</taxon>
        <taxon>Streptophyta</taxon>
        <taxon>Embryophyta</taxon>
        <taxon>Tracheophyta</taxon>
        <taxon>Spermatophyta</taxon>
        <taxon>Magnoliopsida</taxon>
        <taxon>eudicotyledons</taxon>
        <taxon>Gunneridae</taxon>
        <taxon>Pentapetalae</taxon>
        <taxon>rosids</taxon>
        <taxon>fabids</taxon>
        <taxon>Fabales</taxon>
        <taxon>Fabaceae</taxon>
        <taxon>Papilionoideae</taxon>
        <taxon>50 kb inversion clade</taxon>
        <taxon>NPAAA clade</taxon>
        <taxon>indigoferoid/millettioid clade</taxon>
        <taxon>Phaseoleae</taxon>
        <taxon>Vigna</taxon>
    </lineage>
</organism>
<dbReference type="Proteomes" id="UP001374535">
    <property type="component" value="Chromosome 6"/>
</dbReference>
<feature type="coiled-coil region" evidence="1">
    <location>
        <begin position="919"/>
        <end position="1275"/>
    </location>
</feature>
<protein>
    <recommendedName>
        <fullName evidence="3">RIN4 pathogenic type III effector avirulence factor Avr cleavage site domain-containing protein</fullName>
    </recommendedName>
</protein>
<evidence type="ECO:0000313" key="5">
    <source>
        <dbReference type="Proteomes" id="UP001374535"/>
    </source>
</evidence>
<feature type="domain" description="RIN4 pathogenic type III effector avirulence factor Avr cleavage site" evidence="3">
    <location>
        <begin position="1989"/>
        <end position="2022"/>
    </location>
</feature>
<accession>A0AAQ3NFY0</accession>
<feature type="coiled-coil region" evidence="1">
    <location>
        <begin position="1702"/>
        <end position="1743"/>
    </location>
</feature>
<sequence length="2071" mass="233743">MMSFLRTKETGQKGQRRVSQRYRLPQTQTSFRICSRNRNCRSESRLGVRNLNVEMSENHVAELVSEADSDSGGGVGHDQSNVDTESNTGTNQDQGERVDHGEPDDEKAAEDTARDDMFVDCPDELTGQKDEEVSTEKNEDDGTEENEVMHHQQRHSVEMGNGVGDAHSPDQLEKTDAEKERILQEYQEERQTVTQGVLDLHCQLKTLNGKENGTEVGGRDVSEFPLREMIKECLEFVNTASEERSNSETTISNLREHLSTRDREIEDLNTKLAQLMVSNDNFQVSGQAQLEKDHFVENLMDKTISSLATVVTQEQVLDDSISGKIVYIEEGTTHLIGKYNQILSEIYQLGQSFSQVGLDSKEQQYGSILAGAHGGLLELKRKETELVEKLAQLEDENRKLVDELDKEKVMLGTLNTELGNLKIELEQEKVKCANTKEKLSMAVTKGKALVQQRDSLKKSLADKSSELDKCLIELEEKSVALQAAELAKEELAHSENMVVSLQNSLLEKNAVLDQVEEILSYAKPDDPGMFDVPEKLRWLADERNTLKEAFIELCKLKESLSLVDIPEPVSSYDLESQMNWIVDSCLRAREIMDTLQEENSTIMEASRYNVDQLSISLVLELQEKYYLLSELTDLKFKYDELFGKNSQISLEKDQIVNMLVDLCGLNKEDERIDYSNTSVIIDLCFQILKGQSGPFSRASKVDAELFENIQSLLYVRDQGLILYEDILEEEMLIRSSTNKLSEELKAASEEIITLKEERSSLLQDLDRSEEKTAMLRDKLSMAVKKGKGLVQDRDNLKGLLNERNAEIEQLKVDLQKQESAVSEYRDEINRLSSNVESIPKLEADLLEMKRERNQLEQLLTESNNMLQKVMKCIDGIILPVEPAFDEPIEKVKWLADYVSECQDARVHIEQELQLVKENASILEIKVAESQATVKSLERELSSSNDSVSQLAEEKTELEHQKGKMEEELQKVKGKVAEVFSTNKSLEDALSEAEKDISILSIEKEQAQASRVAAERELESFKDEATSQASKLAEASKIIKDLEDKLYQVEGTKKLLEDALSQAEKDISILSEEKEQAQVSRVAAERVLESFNDEAASQTSKLTEASRTIKDLEDKLYQVQGTNKSLEEALSQAAKDISILSDEKEQAQVSRVAAERVLESFKDEAASQTSKMAQASRKIEDLEDRLSQVEGNVNLLTEKHNADQVVKTEMENELKKLQDEAANHANNLVDASETIKSLEDALSKAQDDVSTLENSNKIAKQEISSLNLKLNSCMDELAGKNGNLENRSLKLIGLLNDLQVLMKDTTLFPRIKQFFERKYETLKNMSLVVNKIRDNVSLTAKDSKGQLVVEVVSLPPLLVVIIFFYSENTHMRKTFLDGPKNFEVELDNTEIDDADIDTIILSFGKIVKEFELSSKHIADKFDEFSYSMDEFISPLHEKLLETEAISETIVQNMESLKEEANTMKKLKEEQENIIATLENNINILLSACSDSTIALQSEVDKNLGLLDSISEVEKLNLEADAQADHHKNGKYVEATHKLISTSRKAQALIRQFEFRSEQLDATIEDLQNKLKEATVAFELVTDDRDLNKNRVSLLESDIQSLQSACSELKDKLESYHALEEKLKEKEAEISSMHDALLAKEENSLLTSSQMRDVFDKIDRIKIPIVESEDDLELPTSAPMKKLSYIIDSITRLHDQLNSMSHDKEKLQSIVETKDLEIKDMKEEVKQLSRNCEDAKMLKNELSELTYVLEKIMDISLGAGEWVVNRKSKDLKELIPALEKRIVAIRSECDDSKSKAQELDIKLVGSQKVIDELKTKVKLLEDSLQDRTSQPDIVQDRSIYEASSLPTGSEITEVEEVGSSRGKKAISPVSSAAHVRNMRKGSADHLALDISMESDNLINRVDTDEDKGRVFKSLNTSGFVPKHGKLIADRIDGLWLSGGRVLMSRPRARLGLVEKLRSNLPGLRNIGCPASANCIVDIKLSLIIHYYDQNQGKPLPKFGDWDVNDPASAEGFTVIFNKARDEKKVASVSGRFPSQRKYDSRKRKNQKKSKSASNTKVHYCLQTMIKNYQVFMI</sequence>
<proteinExistence type="predicted"/>
<evidence type="ECO:0000313" key="4">
    <source>
        <dbReference type="EMBL" id="WVZ09026.1"/>
    </source>
</evidence>
<feature type="coiled-coil region" evidence="1">
    <location>
        <begin position="737"/>
        <end position="868"/>
    </location>
</feature>
<evidence type="ECO:0000256" key="2">
    <source>
        <dbReference type="SAM" id="MobiDB-lite"/>
    </source>
</evidence>
<feature type="region of interest" description="Disordered" evidence="2">
    <location>
        <begin position="2025"/>
        <end position="2052"/>
    </location>
</feature>
<keyword evidence="1" id="KW-0175">Coiled coil</keyword>
<feature type="region of interest" description="Disordered" evidence="2">
    <location>
        <begin position="65"/>
        <end position="151"/>
    </location>
</feature>
<keyword evidence="5" id="KW-1185">Reference proteome</keyword>